<sequence length="425" mass="46415">MTQPTDPPPLQPADVVSETTRAIDDASEELRRLSLEPTHVFQLFHNPETAFQEVKASKLLSDWLERRGWTVTRNVYGIETTFEARFSVQDGGRTVCFNAEYDALPGVGHACGHNLIATSTLASAVAVESVLKSRNLSGTVVVMGTPAEESYGGKWIMAKNGAWQGFDACVMTHGMPDFSTPVCMTKASWKLRAKFHGKSAHAAGAPWTGRNACDAIVQAYTGIALLRQHVEKSESIQGCILEAGKVPNLIPDYAEGMFSVRAPTVKQIEALRARVEPIFHGAAAATGCTVELDWFALYEDVVTNETLAEQYRQYMIQHLGLTPEEMLPVAEAKIAHDLGGSYDRDFGSCSYICPGIQSVFNIHATDLPHSTGFREAAESEIGHVEALRAGKANALICIDVLLNDDFALRMKEEFHQAMKAAGRLE</sequence>
<name>A0A8T8WLW6_ASPJA</name>
<dbReference type="SUPFAM" id="SSF55031">
    <property type="entry name" value="Bacterial exopeptidase dimerisation domain"/>
    <property type="match status" value="1"/>
</dbReference>
<dbReference type="Proteomes" id="UP000249497">
    <property type="component" value="Unassembled WGS sequence"/>
</dbReference>
<dbReference type="PANTHER" id="PTHR30575:SF0">
    <property type="entry name" value="XAA-ARG DIPEPTIDASE"/>
    <property type="match status" value="1"/>
</dbReference>
<dbReference type="AlphaFoldDB" id="A0A8T8WLW6"/>
<dbReference type="Pfam" id="PF01546">
    <property type="entry name" value="Peptidase_M20"/>
    <property type="match status" value="1"/>
</dbReference>
<dbReference type="Pfam" id="PF07687">
    <property type="entry name" value="M20_dimer"/>
    <property type="match status" value="1"/>
</dbReference>
<organism evidence="4 5">
    <name type="scientific">Aspergillus japonicus CBS 114.51</name>
    <dbReference type="NCBI Taxonomy" id="1448312"/>
    <lineage>
        <taxon>Eukaryota</taxon>
        <taxon>Fungi</taxon>
        <taxon>Dikarya</taxon>
        <taxon>Ascomycota</taxon>
        <taxon>Pezizomycotina</taxon>
        <taxon>Eurotiomycetes</taxon>
        <taxon>Eurotiomycetidae</taxon>
        <taxon>Eurotiales</taxon>
        <taxon>Aspergillaceae</taxon>
        <taxon>Aspergillus</taxon>
        <taxon>Aspergillus subgen. Circumdati</taxon>
    </lineage>
</organism>
<dbReference type="Gene3D" id="3.40.630.10">
    <property type="entry name" value="Zn peptidases"/>
    <property type="match status" value="1"/>
</dbReference>
<dbReference type="GeneID" id="37181072"/>
<dbReference type="InterPro" id="IPR017144">
    <property type="entry name" value="Xaa-Arg_dipeptidase"/>
</dbReference>
<dbReference type="InterPro" id="IPR002933">
    <property type="entry name" value="Peptidase_M20"/>
</dbReference>
<evidence type="ECO:0000313" key="4">
    <source>
        <dbReference type="EMBL" id="RAH76530.1"/>
    </source>
</evidence>
<feature type="domain" description="Peptidase M20 dimerisation" evidence="3">
    <location>
        <begin position="186"/>
        <end position="278"/>
    </location>
</feature>
<comment type="similarity">
    <text evidence="1 2">Belongs to the peptidase M20A family.</text>
</comment>
<dbReference type="OrthoDB" id="6119954at2759"/>
<evidence type="ECO:0000259" key="3">
    <source>
        <dbReference type="Pfam" id="PF07687"/>
    </source>
</evidence>
<gene>
    <name evidence="4" type="ORF">BO86DRAFT_459818</name>
</gene>
<evidence type="ECO:0000256" key="2">
    <source>
        <dbReference type="PIRNR" id="PIRNR037226"/>
    </source>
</evidence>
<accession>A0A8T8WLW6</accession>
<evidence type="ECO:0000313" key="5">
    <source>
        <dbReference type="Proteomes" id="UP000249497"/>
    </source>
</evidence>
<protein>
    <recommendedName>
        <fullName evidence="2">Peptidase M20 domain-containing protein 2</fullName>
    </recommendedName>
</protein>
<dbReference type="InterPro" id="IPR017439">
    <property type="entry name" value="Amidohydrolase"/>
</dbReference>
<dbReference type="PANTHER" id="PTHR30575">
    <property type="entry name" value="PEPTIDASE M20"/>
    <property type="match status" value="1"/>
</dbReference>
<dbReference type="NCBIfam" id="TIGR01891">
    <property type="entry name" value="amidohydrolases"/>
    <property type="match status" value="1"/>
</dbReference>
<dbReference type="Gene3D" id="3.30.70.360">
    <property type="match status" value="1"/>
</dbReference>
<dbReference type="CDD" id="cd05672">
    <property type="entry name" value="M20_ACY1L2-like"/>
    <property type="match status" value="1"/>
</dbReference>
<reference evidence="4 5" key="1">
    <citation type="submission" date="2018-02" db="EMBL/GenBank/DDBJ databases">
        <title>The genomes of Aspergillus section Nigri reveals drivers in fungal speciation.</title>
        <authorList>
            <consortium name="DOE Joint Genome Institute"/>
            <person name="Vesth T.C."/>
            <person name="Nybo J."/>
            <person name="Theobald S."/>
            <person name="Brandl J."/>
            <person name="Frisvad J.C."/>
            <person name="Nielsen K.F."/>
            <person name="Lyhne E.K."/>
            <person name="Kogle M.E."/>
            <person name="Kuo A."/>
            <person name="Riley R."/>
            <person name="Clum A."/>
            <person name="Nolan M."/>
            <person name="Lipzen A."/>
            <person name="Salamov A."/>
            <person name="Henrissat B."/>
            <person name="Wiebenga A."/>
            <person name="De vries R.P."/>
            <person name="Grigoriev I.V."/>
            <person name="Mortensen U.H."/>
            <person name="Andersen M.R."/>
            <person name="Baker S.E."/>
        </authorList>
    </citation>
    <scope>NUCLEOTIDE SEQUENCE [LARGE SCALE GENOMIC DNA]</scope>
    <source>
        <strain evidence="4 5">CBS 114.51</strain>
    </source>
</reference>
<dbReference type="SUPFAM" id="SSF53187">
    <property type="entry name" value="Zn-dependent exopeptidases"/>
    <property type="match status" value="1"/>
</dbReference>
<dbReference type="FunFam" id="3.30.70.360:FF:000004">
    <property type="entry name" value="Peptidase M20 domain-containing protein 2"/>
    <property type="match status" value="1"/>
</dbReference>
<evidence type="ECO:0000256" key="1">
    <source>
        <dbReference type="ARBA" id="ARBA00006247"/>
    </source>
</evidence>
<dbReference type="PIRSF" id="PIRSF037226">
    <property type="entry name" value="Amidohydrolase_ACY1L2_prd"/>
    <property type="match status" value="1"/>
</dbReference>
<dbReference type="GO" id="GO:0016805">
    <property type="term" value="F:dipeptidase activity"/>
    <property type="evidence" value="ECO:0007669"/>
    <property type="project" value="InterPro"/>
</dbReference>
<dbReference type="InterPro" id="IPR011650">
    <property type="entry name" value="Peptidase_M20_dimer"/>
</dbReference>
<keyword evidence="5" id="KW-1185">Reference proteome</keyword>
<dbReference type="RefSeq" id="XP_025522424.1">
    <property type="nucleotide sequence ID" value="XM_025677379.1"/>
</dbReference>
<dbReference type="InterPro" id="IPR036264">
    <property type="entry name" value="Bact_exopeptidase_dim_dom"/>
</dbReference>
<proteinExistence type="inferred from homology"/>
<dbReference type="InterPro" id="IPR052030">
    <property type="entry name" value="Peptidase_M20/M20A_hydrolases"/>
</dbReference>
<dbReference type="EMBL" id="KZ824866">
    <property type="protein sequence ID" value="RAH76530.1"/>
    <property type="molecule type" value="Genomic_DNA"/>
</dbReference>